<protein>
    <submittedName>
        <fullName evidence="1">Uncharacterized protein</fullName>
    </submittedName>
</protein>
<evidence type="ECO:0000313" key="2">
    <source>
        <dbReference type="Proteomes" id="UP000335636"/>
    </source>
</evidence>
<reference evidence="1" key="1">
    <citation type="submission" date="2019-04" db="EMBL/GenBank/DDBJ databases">
        <authorList>
            <person name="Alioto T."/>
            <person name="Alioto T."/>
        </authorList>
    </citation>
    <scope>NUCLEOTIDE SEQUENCE [LARGE SCALE GENOMIC DNA]</scope>
</reference>
<gene>
    <name evidence="1" type="ORF">MONAX_5E021166</name>
</gene>
<dbReference type="Proteomes" id="UP000335636">
    <property type="component" value="Unassembled WGS sequence"/>
</dbReference>
<dbReference type="AlphaFoldDB" id="A0A5E4AWF0"/>
<accession>A0A5E4AWF0</accession>
<organism evidence="1 2">
    <name type="scientific">Marmota monax</name>
    <name type="common">Woodchuck</name>
    <dbReference type="NCBI Taxonomy" id="9995"/>
    <lineage>
        <taxon>Eukaryota</taxon>
        <taxon>Metazoa</taxon>
        <taxon>Chordata</taxon>
        <taxon>Craniata</taxon>
        <taxon>Vertebrata</taxon>
        <taxon>Euteleostomi</taxon>
        <taxon>Mammalia</taxon>
        <taxon>Eutheria</taxon>
        <taxon>Euarchontoglires</taxon>
        <taxon>Glires</taxon>
        <taxon>Rodentia</taxon>
        <taxon>Sciuromorpha</taxon>
        <taxon>Sciuridae</taxon>
        <taxon>Xerinae</taxon>
        <taxon>Marmotini</taxon>
        <taxon>Marmota</taxon>
    </lineage>
</organism>
<sequence length="77" mass="8056">MSTPVVLVPEHLDRPLKSILVVPRGNPPLIRPLRAEVATGAAAVSGTSSCCCTAFYLAGLPLVNFCETDLETASCKS</sequence>
<comment type="caution">
    <text evidence="1">The sequence shown here is derived from an EMBL/GenBank/DDBJ whole genome shotgun (WGS) entry which is preliminary data.</text>
</comment>
<proteinExistence type="predicted"/>
<keyword evidence="2" id="KW-1185">Reference proteome</keyword>
<name>A0A5E4AWF0_MARMO</name>
<dbReference type="EMBL" id="CABDUW010000164">
    <property type="protein sequence ID" value="VTJ61081.1"/>
    <property type="molecule type" value="Genomic_DNA"/>
</dbReference>
<evidence type="ECO:0000313" key="1">
    <source>
        <dbReference type="EMBL" id="VTJ61081.1"/>
    </source>
</evidence>